<sequence length="208" mass="22325">MAGQIPRPANVEVTNTGTVYHVQEDGTKVIAGSRRPDGTYRKPVRVRAGYTPLEENLYKGPEVQQRAQARGIPGLGPVETQRPSRSGCIPGMAPEKEPKAKAKAPSTPKAEGEKPKAKAAPKADAKAKAAPAEPAKPENRLRNLRKKLAEINSLEALSSVPFLEGCERDSDSSLSRSCWLSALAGAEAKDLPERRIAKRGGRFGKGNR</sequence>
<feature type="region of interest" description="Disordered" evidence="1">
    <location>
        <begin position="57"/>
        <end position="144"/>
    </location>
</feature>
<protein>
    <recommendedName>
        <fullName evidence="2">WIBG Mago-binding domain-containing protein</fullName>
    </recommendedName>
</protein>
<evidence type="ECO:0000256" key="1">
    <source>
        <dbReference type="SAM" id="MobiDB-lite"/>
    </source>
</evidence>
<dbReference type="InterPro" id="IPR036348">
    <property type="entry name" value="WIBG_N_sf"/>
</dbReference>
<proteinExistence type="predicted"/>
<feature type="compositionally biased region" description="Basic and acidic residues" evidence="1">
    <location>
        <begin position="110"/>
        <end position="127"/>
    </location>
</feature>
<evidence type="ECO:0000313" key="3">
    <source>
        <dbReference type="EMBL" id="CAK9074680.1"/>
    </source>
</evidence>
<dbReference type="PANTHER" id="PTHR22959">
    <property type="entry name" value="PYM PROTEIN"/>
    <property type="match status" value="1"/>
</dbReference>
<dbReference type="SUPFAM" id="SSF101931">
    <property type="entry name" value="Pym (Within the bgcn gene intron protein, WIBG), N-terminal domain"/>
    <property type="match status" value="1"/>
</dbReference>
<feature type="domain" description="WIBG Mago-binding" evidence="2">
    <location>
        <begin position="26"/>
        <end position="52"/>
    </location>
</feature>
<comment type="caution">
    <text evidence="3">The sequence shown here is derived from an EMBL/GenBank/DDBJ whole genome shotgun (WGS) entry which is preliminary data.</text>
</comment>
<dbReference type="Pfam" id="PF09282">
    <property type="entry name" value="Mago-bind"/>
    <property type="match status" value="1"/>
</dbReference>
<dbReference type="SMART" id="SM01273">
    <property type="entry name" value="Mago-bind"/>
    <property type="match status" value="1"/>
</dbReference>
<dbReference type="Proteomes" id="UP001642484">
    <property type="component" value="Unassembled WGS sequence"/>
</dbReference>
<name>A0ABP0PF70_9DINO</name>
<reference evidence="3 4" key="1">
    <citation type="submission" date="2024-02" db="EMBL/GenBank/DDBJ databases">
        <authorList>
            <person name="Chen Y."/>
            <person name="Shah S."/>
            <person name="Dougan E. K."/>
            <person name="Thang M."/>
            <person name="Chan C."/>
        </authorList>
    </citation>
    <scope>NUCLEOTIDE SEQUENCE [LARGE SCALE GENOMIC DNA]</scope>
</reference>
<gene>
    <name evidence="3" type="ORF">CCMP2556_LOCUS36778</name>
</gene>
<evidence type="ECO:0000313" key="4">
    <source>
        <dbReference type="Proteomes" id="UP001642484"/>
    </source>
</evidence>
<keyword evidence="4" id="KW-1185">Reference proteome</keyword>
<dbReference type="InterPro" id="IPR039333">
    <property type="entry name" value="PYM1"/>
</dbReference>
<evidence type="ECO:0000259" key="2">
    <source>
        <dbReference type="SMART" id="SM01273"/>
    </source>
</evidence>
<dbReference type="PANTHER" id="PTHR22959:SF0">
    <property type="entry name" value="PARTNER OF Y14 AND MAGO"/>
    <property type="match status" value="1"/>
</dbReference>
<dbReference type="InterPro" id="IPR015362">
    <property type="entry name" value="WIBG_mago-bd"/>
</dbReference>
<accession>A0ABP0PF70</accession>
<organism evidence="3 4">
    <name type="scientific">Durusdinium trenchii</name>
    <dbReference type="NCBI Taxonomy" id="1381693"/>
    <lineage>
        <taxon>Eukaryota</taxon>
        <taxon>Sar</taxon>
        <taxon>Alveolata</taxon>
        <taxon>Dinophyceae</taxon>
        <taxon>Suessiales</taxon>
        <taxon>Symbiodiniaceae</taxon>
        <taxon>Durusdinium</taxon>
    </lineage>
</organism>
<dbReference type="EMBL" id="CAXAMN010023028">
    <property type="protein sequence ID" value="CAK9074680.1"/>
    <property type="molecule type" value="Genomic_DNA"/>
</dbReference>